<dbReference type="Proteomes" id="UP000030905">
    <property type="component" value="Chromosome"/>
</dbReference>
<dbReference type="KEGG" id="cpat:CLPA_c29630"/>
<dbReference type="Proteomes" id="UP000028042">
    <property type="component" value="Unassembled WGS sequence"/>
</dbReference>
<dbReference type="GeneID" id="93075085"/>
<reference evidence="2 3" key="3">
    <citation type="journal article" name="Genome Announc.">
        <title>Improved Draft Genome Sequence of Clostridium pasteurianum Strain ATCC 6013 (DSM 525) Using a Hybrid Next-Generation Sequencing Approach.</title>
        <authorList>
            <person name="Pyne M.E."/>
            <person name="Utturkar S."/>
            <person name="Brown S.D."/>
            <person name="Moo-Young M."/>
            <person name="Chung D.A."/>
            <person name="Chou C.P."/>
        </authorList>
    </citation>
    <scope>NUCLEOTIDE SEQUENCE [LARGE SCALE GENOMIC DNA]</scope>
    <source>
        <strain evidence="2 3">ATCC 6013</strain>
    </source>
</reference>
<dbReference type="PATRIC" id="fig|1262449.3.peg.1412"/>
<sequence>MIKNISVIDSKGYSIGETFFKRARQLVKKGRANWIGKNTIKLIVSNTYYEEVKSMSTENNKILNIDLLKDFIGKIIEENSVAEKAIDEISKLSNEDLKAAKILQVVESHDKAKVEIAQAFADKLSEKILVK</sequence>
<proteinExistence type="predicted"/>
<dbReference type="EMBL" id="JPGY02000001">
    <property type="protein sequence ID" value="KRU10975.1"/>
    <property type="molecule type" value="Genomic_DNA"/>
</dbReference>
<evidence type="ECO:0000313" key="1">
    <source>
        <dbReference type="EMBL" id="AJA53017.1"/>
    </source>
</evidence>
<accession>A0A0H3J6F1</accession>
<evidence type="ECO:0000313" key="2">
    <source>
        <dbReference type="EMBL" id="KRU10975.1"/>
    </source>
</evidence>
<dbReference type="RefSeq" id="WP_003443362.1">
    <property type="nucleotide sequence ID" value="NZ_ANZB01000003.1"/>
</dbReference>
<evidence type="ECO:0000313" key="4">
    <source>
        <dbReference type="Proteomes" id="UP000030905"/>
    </source>
</evidence>
<reference evidence="2" key="2">
    <citation type="submission" date="2015-10" db="EMBL/GenBank/DDBJ databases">
        <title>Improved Draft Genome Sequence of Clostridium pasteurianum Strain ATCC 6013 (DSM 525) Using a Hybrid Next-Generation Sequencing Approach.</title>
        <authorList>
            <person name="Pyne M.E."/>
            <person name="Utturkar S.M."/>
            <person name="Brown S.D."/>
            <person name="Moo-Young M."/>
            <person name="Chung D.A."/>
            <person name="Chou P.C."/>
        </authorList>
    </citation>
    <scope>NUCLEOTIDE SEQUENCE</scope>
    <source>
        <strain evidence="2">ATCC 6013</strain>
    </source>
</reference>
<dbReference type="EMBL" id="CP009268">
    <property type="protein sequence ID" value="AJA53017.1"/>
    <property type="molecule type" value="Genomic_DNA"/>
</dbReference>
<keyword evidence="4" id="KW-1185">Reference proteome</keyword>
<reference evidence="1 4" key="1">
    <citation type="journal article" date="2015" name="Genome Announc.">
        <title>Complete Genome Sequence of the Nitrogen-Fixing and Solvent-Producing Clostridium pasteurianum DSM 525.</title>
        <authorList>
            <person name="Poehlein A."/>
            <person name="Grosse-Honebrink A."/>
            <person name="Zhang Y."/>
            <person name="Minton N.P."/>
            <person name="Daniel R."/>
        </authorList>
    </citation>
    <scope>NUCLEOTIDE SEQUENCE [LARGE SCALE GENOMIC DNA]</scope>
    <source>
        <strain evidence="1">DSM 525</strain>
        <strain evidence="4">DSM 525 / ATCC 6013</strain>
    </source>
</reference>
<gene>
    <name evidence="1" type="ORF">CLPA_c29630</name>
    <name evidence="2" type="ORF">CP6013_00222</name>
</gene>
<name>A0A0H3J6F1_CLOPA</name>
<dbReference type="KEGG" id="cpae:CPAST_c29630"/>
<dbReference type="eggNOG" id="ENOG50314QR">
    <property type="taxonomic scope" value="Bacteria"/>
</dbReference>
<organism evidence="1 4">
    <name type="scientific">Clostridium pasteurianum DSM 525 = ATCC 6013</name>
    <dbReference type="NCBI Taxonomy" id="1262449"/>
    <lineage>
        <taxon>Bacteria</taxon>
        <taxon>Bacillati</taxon>
        <taxon>Bacillota</taxon>
        <taxon>Clostridia</taxon>
        <taxon>Eubacteriales</taxon>
        <taxon>Clostridiaceae</taxon>
        <taxon>Clostridium</taxon>
    </lineage>
</organism>
<dbReference type="AlphaFoldDB" id="A0A0H3J6F1"/>
<protein>
    <submittedName>
        <fullName evidence="1">Uncharacterized protein</fullName>
    </submittedName>
</protein>
<evidence type="ECO:0000313" key="3">
    <source>
        <dbReference type="Proteomes" id="UP000028042"/>
    </source>
</evidence>